<dbReference type="RefSeq" id="WP_039316029.1">
    <property type="nucleotide sequence ID" value="NZ_CP006905.1"/>
</dbReference>
<dbReference type="KEGG" id="cbv:U729_2788"/>
<name>A0A0A7G2F0_9CLOT</name>
<accession>A0A0A7G2F0</accession>
<dbReference type="OrthoDB" id="9794863at2"/>
<evidence type="ECO:0000313" key="2">
    <source>
        <dbReference type="EMBL" id="AIY85196.1"/>
    </source>
</evidence>
<feature type="domain" description="Ribosomal protein eL8/eL30/eS12/Gadd45" evidence="1">
    <location>
        <begin position="7"/>
        <end position="88"/>
    </location>
</feature>
<dbReference type="eggNOG" id="COG1358">
    <property type="taxonomic scope" value="Bacteria"/>
</dbReference>
<protein>
    <submittedName>
        <fullName evidence="2">Ribosomal L7Ae/L30e/S12e/Gadd45 family protein</fullName>
    </submittedName>
</protein>
<dbReference type="Proteomes" id="UP000030635">
    <property type="component" value="Chromosome"/>
</dbReference>
<dbReference type="EMBL" id="CP006905">
    <property type="protein sequence ID" value="AIY85196.1"/>
    <property type="molecule type" value="Genomic_DNA"/>
</dbReference>
<sequence length="105" mass="12190">MNKFFNFLGLAKRSGNLIEGYSKCNELRNKKKMYLFIISNDASESTKNKFIKHCKEKNIPYIEDFSKEDLGASVGKDEIKILSIQEKNMADKLIALYEEENICRN</sequence>
<dbReference type="Gene3D" id="3.30.1330.30">
    <property type="match status" value="1"/>
</dbReference>
<evidence type="ECO:0000259" key="1">
    <source>
        <dbReference type="Pfam" id="PF01248"/>
    </source>
</evidence>
<proteinExistence type="predicted"/>
<dbReference type="Pfam" id="PF01248">
    <property type="entry name" value="Ribosomal_L7Ae"/>
    <property type="match status" value="1"/>
</dbReference>
<dbReference type="InterPro" id="IPR029064">
    <property type="entry name" value="Ribosomal_eL30-like_sf"/>
</dbReference>
<dbReference type="HOGENOM" id="CLU_157804_1_0_9"/>
<keyword evidence="3" id="KW-1185">Reference proteome</keyword>
<dbReference type="AlphaFoldDB" id="A0A0A7G2F0"/>
<gene>
    <name evidence="2" type="ORF">U729_2788</name>
</gene>
<dbReference type="InterPro" id="IPR004038">
    <property type="entry name" value="Ribosomal_eL8/eL30/eS12/Gad45"/>
</dbReference>
<evidence type="ECO:0000313" key="3">
    <source>
        <dbReference type="Proteomes" id="UP000030635"/>
    </source>
</evidence>
<dbReference type="NCBIfam" id="NF004078">
    <property type="entry name" value="PRK05583.1"/>
    <property type="match status" value="1"/>
</dbReference>
<dbReference type="SUPFAM" id="SSF55315">
    <property type="entry name" value="L30e-like"/>
    <property type="match status" value="1"/>
</dbReference>
<dbReference type="STRING" id="1561.NPD11_239"/>
<organism evidence="2 3">
    <name type="scientific">Clostridium baratii str. Sullivan</name>
    <dbReference type="NCBI Taxonomy" id="1415775"/>
    <lineage>
        <taxon>Bacteria</taxon>
        <taxon>Bacillati</taxon>
        <taxon>Bacillota</taxon>
        <taxon>Clostridia</taxon>
        <taxon>Eubacteriales</taxon>
        <taxon>Clostridiaceae</taxon>
        <taxon>Clostridium</taxon>
    </lineage>
</organism>
<reference evidence="2 3" key="1">
    <citation type="journal article" date="2015" name="Infect. Genet. Evol.">
        <title>Genomic sequences of six botulinum neurotoxin-producing strains representing three clostridial species illustrate the mobility and diversity of botulinum neurotoxin genes.</title>
        <authorList>
            <person name="Smith T.J."/>
            <person name="Hill K.K."/>
            <person name="Xie G."/>
            <person name="Foley B.T."/>
            <person name="Williamson C.H."/>
            <person name="Foster J.T."/>
            <person name="Johnson S.L."/>
            <person name="Chertkov O."/>
            <person name="Teshima H."/>
            <person name="Gibbons H.S."/>
            <person name="Johnsky L.A."/>
            <person name="Karavis M.A."/>
            <person name="Smith L.A."/>
        </authorList>
    </citation>
    <scope>NUCLEOTIDE SEQUENCE [LARGE SCALE GENOMIC DNA]</scope>
    <source>
        <strain evidence="2">Sullivan</strain>
    </source>
</reference>